<sequence length="66" mass="6936">DALRSVGQREGPFPITRGRGDGATFPAGPDPRHGPGAGPGGRAVRDIYIPDLRLGSGIKVPTRDFR</sequence>
<dbReference type="RefSeq" id="WP_422919244.1">
    <property type="nucleotide sequence ID" value="NZ_JAMZEJ010000004.1"/>
</dbReference>
<protein>
    <submittedName>
        <fullName evidence="2">Uncharacterized protein</fullName>
    </submittedName>
</protein>
<dbReference type="Proteomes" id="UP001524547">
    <property type="component" value="Unassembled WGS sequence"/>
</dbReference>
<comment type="caution">
    <text evidence="2">The sequence shown here is derived from an EMBL/GenBank/DDBJ whole genome shotgun (WGS) entry which is preliminary data.</text>
</comment>
<feature type="non-terminal residue" evidence="2">
    <location>
        <position position="1"/>
    </location>
</feature>
<feature type="region of interest" description="Disordered" evidence="1">
    <location>
        <begin position="1"/>
        <end position="44"/>
    </location>
</feature>
<reference evidence="2 3" key="1">
    <citation type="submission" date="2022-06" db="EMBL/GenBank/DDBJ databases">
        <title>Rhizosaccharibacter gen. nov. sp. nov. KSS12, endophytic bacteria isolated from sugarcane.</title>
        <authorList>
            <person name="Pitiwittayakul N."/>
        </authorList>
    </citation>
    <scope>NUCLEOTIDE SEQUENCE [LARGE SCALE GENOMIC DNA]</scope>
    <source>
        <strain evidence="2 3">KSS12</strain>
    </source>
</reference>
<evidence type="ECO:0000256" key="1">
    <source>
        <dbReference type="SAM" id="MobiDB-lite"/>
    </source>
</evidence>
<keyword evidence="3" id="KW-1185">Reference proteome</keyword>
<name>A0ABT1VYN6_9PROT</name>
<accession>A0ABT1VYN6</accession>
<organism evidence="2 3">
    <name type="scientific">Rhizosaccharibacter radicis</name>
    <dbReference type="NCBI Taxonomy" id="2782605"/>
    <lineage>
        <taxon>Bacteria</taxon>
        <taxon>Pseudomonadati</taxon>
        <taxon>Pseudomonadota</taxon>
        <taxon>Alphaproteobacteria</taxon>
        <taxon>Acetobacterales</taxon>
        <taxon>Acetobacteraceae</taxon>
        <taxon>Rhizosaccharibacter</taxon>
    </lineage>
</organism>
<proteinExistence type="predicted"/>
<dbReference type="EMBL" id="JAMZEJ010000004">
    <property type="protein sequence ID" value="MCQ8240495.1"/>
    <property type="molecule type" value="Genomic_DNA"/>
</dbReference>
<gene>
    <name evidence="2" type="ORF">NFI88_06510</name>
</gene>
<evidence type="ECO:0000313" key="3">
    <source>
        <dbReference type="Proteomes" id="UP001524547"/>
    </source>
</evidence>
<evidence type="ECO:0000313" key="2">
    <source>
        <dbReference type="EMBL" id="MCQ8240495.1"/>
    </source>
</evidence>